<evidence type="ECO:0000256" key="1">
    <source>
        <dbReference type="SAM" id="SignalP"/>
    </source>
</evidence>
<dbReference type="SUPFAM" id="SSF50814">
    <property type="entry name" value="Lipocalins"/>
    <property type="match status" value="1"/>
</dbReference>
<evidence type="ECO:0000313" key="2">
    <source>
        <dbReference type="Proteomes" id="UP000694844"/>
    </source>
</evidence>
<keyword evidence="2" id="KW-1185">Reference proteome</keyword>
<dbReference type="Gene3D" id="2.40.128.20">
    <property type="match status" value="1"/>
</dbReference>
<organism evidence="2 3">
    <name type="scientific">Crassostrea virginica</name>
    <name type="common">Eastern oyster</name>
    <dbReference type="NCBI Taxonomy" id="6565"/>
    <lineage>
        <taxon>Eukaryota</taxon>
        <taxon>Metazoa</taxon>
        <taxon>Spiralia</taxon>
        <taxon>Lophotrochozoa</taxon>
        <taxon>Mollusca</taxon>
        <taxon>Bivalvia</taxon>
        <taxon>Autobranchia</taxon>
        <taxon>Pteriomorphia</taxon>
        <taxon>Ostreida</taxon>
        <taxon>Ostreoidea</taxon>
        <taxon>Ostreidae</taxon>
        <taxon>Crassostrea</taxon>
    </lineage>
</organism>
<feature type="chain" id="PRO_5044666031" evidence="1">
    <location>
        <begin position="18"/>
        <end position="188"/>
    </location>
</feature>
<dbReference type="GeneID" id="111110806"/>
<feature type="signal peptide" evidence="1">
    <location>
        <begin position="1"/>
        <end position="17"/>
    </location>
</feature>
<keyword evidence="1" id="KW-0732">Signal</keyword>
<protein>
    <submittedName>
        <fullName evidence="3">Uncharacterized protein LOC111110806</fullName>
    </submittedName>
    <submittedName>
        <fullName evidence="4">Uncharacterized protein LOC111116026</fullName>
    </submittedName>
</protein>
<dbReference type="InterPro" id="IPR012674">
    <property type="entry name" value="Calycin"/>
</dbReference>
<gene>
    <name evidence="3" type="primary">LOC111110806</name>
    <name evidence="4" type="synonym">LOC111116026</name>
</gene>
<dbReference type="AlphaFoldDB" id="A0A8B8BIE0"/>
<dbReference type="RefSeq" id="XP_022303127.1">
    <property type="nucleotide sequence ID" value="XM_022447419.1"/>
</dbReference>
<dbReference type="Proteomes" id="UP000694844">
    <property type="component" value="Chromosome 9"/>
</dbReference>
<dbReference type="KEGG" id="cvn:111116026"/>
<reference evidence="3 4" key="1">
    <citation type="submission" date="2025-04" db="UniProtKB">
        <authorList>
            <consortium name="RefSeq"/>
        </authorList>
    </citation>
    <scope>IDENTIFICATION</scope>
    <source>
        <tissue evidence="3 4">Whole sample</tissue>
    </source>
</reference>
<dbReference type="RefSeq" id="XP_022310699.1">
    <property type="nucleotide sequence ID" value="XM_022454991.1"/>
</dbReference>
<name>A0A8B8BIE0_CRAVI</name>
<dbReference type="KEGG" id="cvn:111110806"/>
<accession>A0A8B8BIE0</accession>
<dbReference type="GO" id="GO:0008289">
    <property type="term" value="F:lipid binding"/>
    <property type="evidence" value="ECO:0007669"/>
    <property type="project" value="UniProtKB-KW"/>
</dbReference>
<dbReference type="OrthoDB" id="6103938at2759"/>
<evidence type="ECO:0000313" key="3">
    <source>
        <dbReference type="RefSeq" id="XP_022303127.1"/>
    </source>
</evidence>
<sequence length="188" mass="20717">MYAAIFISCFSLMGVNALSIQKRSCSVSIDSDFAVNKFLGDWYMAKRKPTGARKISVDKYAWHVTKGEGNILNVRQTGRLTIEGVYRPCFNKSATLTPGEISGEFTWKSDTAVSKADIEIIKVEEGLAFVNMCVPNKKQGKCGSFVLAKDDNPSEQEVNAIDAGINTELCEDSTKFENLIKPDVEICP</sequence>
<proteinExistence type="predicted"/>
<evidence type="ECO:0000313" key="4">
    <source>
        <dbReference type="RefSeq" id="XP_022310699.1"/>
    </source>
</evidence>